<sequence>MVSVGILGLAAGFYPEYQIELFLGWILPTLAGVATMYFVLGASKKDAQLVTKTIATGFVIKMVYYGVTIFIIFKLYSFEPVSFMCSFAGFFLGLHALEAVIVKDISK</sequence>
<keyword evidence="1" id="KW-1133">Transmembrane helix</keyword>
<organism evidence="2">
    <name type="scientific">marine metagenome</name>
    <dbReference type="NCBI Taxonomy" id="408172"/>
    <lineage>
        <taxon>unclassified sequences</taxon>
        <taxon>metagenomes</taxon>
        <taxon>ecological metagenomes</taxon>
    </lineage>
</organism>
<protein>
    <submittedName>
        <fullName evidence="2">Uncharacterized protein</fullName>
    </submittedName>
</protein>
<proteinExistence type="predicted"/>
<keyword evidence="1" id="KW-0812">Transmembrane</keyword>
<keyword evidence="1" id="KW-0472">Membrane</keyword>
<feature type="transmembrane region" description="Helical" evidence="1">
    <location>
        <begin position="22"/>
        <end position="42"/>
    </location>
</feature>
<name>A0A381RI69_9ZZZZ</name>
<gene>
    <name evidence="2" type="ORF">METZ01_LOCUS44359</name>
</gene>
<evidence type="ECO:0000256" key="1">
    <source>
        <dbReference type="SAM" id="Phobius"/>
    </source>
</evidence>
<evidence type="ECO:0000313" key="2">
    <source>
        <dbReference type="EMBL" id="SUZ91505.1"/>
    </source>
</evidence>
<reference evidence="2" key="1">
    <citation type="submission" date="2018-05" db="EMBL/GenBank/DDBJ databases">
        <authorList>
            <person name="Lanie J.A."/>
            <person name="Ng W.-L."/>
            <person name="Kazmierczak K.M."/>
            <person name="Andrzejewski T.M."/>
            <person name="Davidsen T.M."/>
            <person name="Wayne K.J."/>
            <person name="Tettelin H."/>
            <person name="Glass J.I."/>
            <person name="Rusch D."/>
            <person name="Podicherti R."/>
            <person name="Tsui H.-C.T."/>
            <person name="Winkler M.E."/>
        </authorList>
    </citation>
    <scope>NUCLEOTIDE SEQUENCE</scope>
</reference>
<dbReference type="AlphaFoldDB" id="A0A381RI69"/>
<feature type="transmembrane region" description="Helical" evidence="1">
    <location>
        <begin position="54"/>
        <end position="75"/>
    </location>
</feature>
<dbReference type="EMBL" id="UINC01001980">
    <property type="protein sequence ID" value="SUZ91505.1"/>
    <property type="molecule type" value="Genomic_DNA"/>
</dbReference>
<accession>A0A381RI69</accession>
<feature type="transmembrane region" description="Helical" evidence="1">
    <location>
        <begin position="81"/>
        <end position="102"/>
    </location>
</feature>